<protein>
    <submittedName>
        <fullName evidence="7">Putative two-component system sensor histidine kinase</fullName>
        <ecNumber evidence="7">2.7.13.-</ecNumber>
    </submittedName>
</protein>
<dbReference type="InterPro" id="IPR013656">
    <property type="entry name" value="PAS_4"/>
</dbReference>
<sequence length="501" mass="54771">MDSSPPTPPEPAEPADTVEGLRARLRRSEDRFHAAAGGMLDAFYLLDAVRDAEGTIIDFRFTELNENGADIIGRRRADVIGQRLCELLPINRERGYFELYARVVESGEPMLREDSFAEADGIHASWLQFQAVKVGDGVAIHTKNITQRKRQEHETQRLYNELRMIFNAVPALIFFKDCHNNVLRVNQAVADLMGMPLDRIEGRSTEELFPEEAASYYADDMDVLKSGVAKLGYVEKQTLPSGKRIWLRTDKSPLYDADGEPLGVLAVVTDITEQRQSALQAAVLEKAVEERQAMGRNLHDGIGQQFTGVRMLIEKVRRQVKRGEVPKLSALDEIAEVVASASTEVRRMISGLTPERIAVEELPVALGQVASNVQNFYGVPATSRCMPVVGVLQEEAANHFLAMAQEAAINAARHADAELIEIELLVDDAALVLSVTDDGCGTSCEGSGMLDSESTGRGMQILGYRASEVGGRLEIGRPGSSGSPLPTGSGRGTCVRVTVPR</sequence>
<dbReference type="STRING" id="1142394.PSMK_22140"/>
<dbReference type="EMBL" id="AP012338">
    <property type="protein sequence ID" value="BAM04373.1"/>
    <property type="molecule type" value="Genomic_DNA"/>
</dbReference>
<dbReference type="eggNOG" id="COG2202">
    <property type="taxonomic scope" value="Bacteria"/>
</dbReference>
<dbReference type="Gene3D" id="1.20.5.1930">
    <property type="match status" value="1"/>
</dbReference>
<dbReference type="EC" id="2.7.13.-" evidence="7"/>
<proteinExistence type="predicted"/>
<feature type="compositionally biased region" description="Low complexity" evidence="4">
    <location>
        <begin position="476"/>
        <end position="488"/>
    </location>
</feature>
<dbReference type="CDD" id="cd16917">
    <property type="entry name" value="HATPase_UhpB-NarQ-NarX-like"/>
    <property type="match status" value="1"/>
</dbReference>
<keyword evidence="3" id="KW-0902">Two-component regulatory system</keyword>
<dbReference type="InterPro" id="IPR003594">
    <property type="entry name" value="HATPase_dom"/>
</dbReference>
<dbReference type="Pfam" id="PF07730">
    <property type="entry name" value="HisKA_3"/>
    <property type="match status" value="1"/>
</dbReference>
<dbReference type="InterPro" id="IPR000700">
    <property type="entry name" value="PAS-assoc_C"/>
</dbReference>
<evidence type="ECO:0000313" key="8">
    <source>
        <dbReference type="Proteomes" id="UP000007881"/>
    </source>
</evidence>
<dbReference type="RefSeq" id="WP_014437591.1">
    <property type="nucleotide sequence ID" value="NC_017080.1"/>
</dbReference>
<dbReference type="InterPro" id="IPR036890">
    <property type="entry name" value="HATPase_C_sf"/>
</dbReference>
<evidence type="ECO:0000256" key="2">
    <source>
        <dbReference type="ARBA" id="ARBA00022777"/>
    </source>
</evidence>
<feature type="region of interest" description="Disordered" evidence="4">
    <location>
        <begin position="473"/>
        <end position="492"/>
    </location>
</feature>
<keyword evidence="2 7" id="KW-0418">Kinase</keyword>
<dbReference type="PANTHER" id="PTHR24421">
    <property type="entry name" value="NITRATE/NITRITE SENSOR PROTEIN NARX-RELATED"/>
    <property type="match status" value="1"/>
</dbReference>
<evidence type="ECO:0000256" key="1">
    <source>
        <dbReference type="ARBA" id="ARBA00022679"/>
    </source>
</evidence>
<feature type="domain" description="PAS" evidence="5">
    <location>
        <begin position="158"/>
        <end position="227"/>
    </location>
</feature>
<evidence type="ECO:0000256" key="4">
    <source>
        <dbReference type="SAM" id="MobiDB-lite"/>
    </source>
</evidence>
<dbReference type="Gene3D" id="3.30.450.20">
    <property type="entry name" value="PAS domain"/>
    <property type="match status" value="2"/>
</dbReference>
<dbReference type="AlphaFoldDB" id="I0IGI5"/>
<dbReference type="KEGG" id="phm:PSMK_22140"/>
<evidence type="ECO:0000259" key="5">
    <source>
        <dbReference type="PROSITE" id="PS50112"/>
    </source>
</evidence>
<dbReference type="Pfam" id="PF02518">
    <property type="entry name" value="HATPase_c"/>
    <property type="match status" value="1"/>
</dbReference>
<evidence type="ECO:0000256" key="3">
    <source>
        <dbReference type="ARBA" id="ARBA00023012"/>
    </source>
</evidence>
<dbReference type="NCBIfam" id="TIGR00229">
    <property type="entry name" value="sensory_box"/>
    <property type="match status" value="1"/>
</dbReference>
<dbReference type="Proteomes" id="UP000007881">
    <property type="component" value="Chromosome"/>
</dbReference>
<dbReference type="InterPro" id="IPR000014">
    <property type="entry name" value="PAS"/>
</dbReference>
<keyword evidence="8" id="KW-1185">Reference proteome</keyword>
<dbReference type="InterPro" id="IPR001610">
    <property type="entry name" value="PAC"/>
</dbReference>
<gene>
    <name evidence="7" type="ordered locus">PSMK_22140</name>
</gene>
<dbReference type="PANTHER" id="PTHR24421:SF58">
    <property type="entry name" value="SIGNAL TRANSDUCTION HISTIDINE-PROTEIN KINASE_PHOSPHATASE UHPB"/>
    <property type="match status" value="1"/>
</dbReference>
<dbReference type="InterPro" id="IPR050482">
    <property type="entry name" value="Sensor_HK_TwoCompSys"/>
</dbReference>
<dbReference type="SMART" id="SM00086">
    <property type="entry name" value="PAC"/>
    <property type="match status" value="1"/>
</dbReference>
<dbReference type="eggNOG" id="COG4585">
    <property type="taxonomic scope" value="Bacteria"/>
</dbReference>
<organism evidence="7 8">
    <name type="scientific">Phycisphaera mikurensis (strain NBRC 102666 / KCTC 22515 / FYK2301M01)</name>
    <dbReference type="NCBI Taxonomy" id="1142394"/>
    <lineage>
        <taxon>Bacteria</taxon>
        <taxon>Pseudomonadati</taxon>
        <taxon>Planctomycetota</taxon>
        <taxon>Phycisphaerae</taxon>
        <taxon>Phycisphaerales</taxon>
        <taxon>Phycisphaeraceae</taxon>
        <taxon>Phycisphaera</taxon>
    </lineage>
</organism>
<dbReference type="Gene3D" id="3.30.565.10">
    <property type="entry name" value="Histidine kinase-like ATPase, C-terminal domain"/>
    <property type="match status" value="1"/>
</dbReference>
<evidence type="ECO:0000259" key="6">
    <source>
        <dbReference type="PROSITE" id="PS50113"/>
    </source>
</evidence>
<dbReference type="GO" id="GO:0000155">
    <property type="term" value="F:phosphorelay sensor kinase activity"/>
    <property type="evidence" value="ECO:0007669"/>
    <property type="project" value="InterPro"/>
</dbReference>
<evidence type="ECO:0000313" key="7">
    <source>
        <dbReference type="EMBL" id="BAM04373.1"/>
    </source>
</evidence>
<dbReference type="GO" id="GO:0016020">
    <property type="term" value="C:membrane"/>
    <property type="evidence" value="ECO:0007669"/>
    <property type="project" value="InterPro"/>
</dbReference>
<dbReference type="PROSITE" id="PS50113">
    <property type="entry name" value="PAC"/>
    <property type="match status" value="1"/>
</dbReference>
<keyword evidence="1 7" id="KW-0808">Transferase</keyword>
<reference evidence="7 8" key="1">
    <citation type="submission" date="2012-02" db="EMBL/GenBank/DDBJ databases">
        <title>Complete genome sequence of Phycisphaera mikurensis NBRC 102666.</title>
        <authorList>
            <person name="Ankai A."/>
            <person name="Hosoyama A."/>
            <person name="Terui Y."/>
            <person name="Sekine M."/>
            <person name="Fukai R."/>
            <person name="Kato Y."/>
            <person name="Nakamura S."/>
            <person name="Yamada-Narita S."/>
            <person name="Kawakoshi A."/>
            <person name="Fukunaga Y."/>
            <person name="Yamazaki S."/>
            <person name="Fujita N."/>
        </authorList>
    </citation>
    <scope>NUCLEOTIDE SEQUENCE [LARGE SCALE GENOMIC DNA]</scope>
    <source>
        <strain evidence="8">NBRC 102666 / KCTC 22515 / FYK2301M01</strain>
    </source>
</reference>
<dbReference type="CDD" id="cd00130">
    <property type="entry name" value="PAS"/>
    <property type="match status" value="1"/>
</dbReference>
<dbReference type="SMART" id="SM00091">
    <property type="entry name" value="PAS"/>
    <property type="match status" value="2"/>
</dbReference>
<dbReference type="InterPro" id="IPR035965">
    <property type="entry name" value="PAS-like_dom_sf"/>
</dbReference>
<dbReference type="HOGENOM" id="CLU_562452_0_0_0"/>
<accession>I0IGI5</accession>
<dbReference type="InterPro" id="IPR011712">
    <property type="entry name" value="Sig_transdc_His_kin_sub3_dim/P"/>
</dbReference>
<dbReference type="GO" id="GO:0046983">
    <property type="term" value="F:protein dimerization activity"/>
    <property type="evidence" value="ECO:0007669"/>
    <property type="project" value="InterPro"/>
</dbReference>
<dbReference type="PROSITE" id="PS50112">
    <property type="entry name" value="PAS"/>
    <property type="match status" value="1"/>
</dbReference>
<dbReference type="SUPFAM" id="SSF55785">
    <property type="entry name" value="PYP-like sensor domain (PAS domain)"/>
    <property type="match status" value="2"/>
</dbReference>
<dbReference type="Pfam" id="PF08448">
    <property type="entry name" value="PAS_4"/>
    <property type="match status" value="1"/>
</dbReference>
<name>I0IGI5_PHYMF</name>
<dbReference type="SUPFAM" id="SSF55874">
    <property type="entry name" value="ATPase domain of HSP90 chaperone/DNA topoisomerase II/histidine kinase"/>
    <property type="match status" value="1"/>
</dbReference>
<feature type="domain" description="PAC" evidence="6">
    <location>
        <begin position="227"/>
        <end position="283"/>
    </location>
</feature>